<evidence type="ECO:0000313" key="2">
    <source>
        <dbReference type="EMBL" id="PNX97401.1"/>
    </source>
</evidence>
<feature type="transmembrane region" description="Helical" evidence="1">
    <location>
        <begin position="196"/>
        <end position="215"/>
    </location>
</feature>
<reference evidence="2 3" key="2">
    <citation type="journal article" date="2017" name="Front. Plant Sci.">
        <title>Gene Classification and Mining of Molecular Markers Useful in Red Clover (Trifolium pratense) Breeding.</title>
        <authorList>
            <person name="Istvanek J."/>
            <person name="Dluhosova J."/>
            <person name="Dluhos P."/>
            <person name="Patkova L."/>
            <person name="Nedelnik J."/>
            <person name="Repkova J."/>
        </authorList>
    </citation>
    <scope>NUCLEOTIDE SEQUENCE [LARGE SCALE GENOMIC DNA]</scope>
    <source>
        <strain evidence="3">cv. Tatra</strain>
        <tissue evidence="2">Young leaves</tissue>
    </source>
</reference>
<organism evidence="2 3">
    <name type="scientific">Trifolium pratense</name>
    <name type="common">Red clover</name>
    <dbReference type="NCBI Taxonomy" id="57577"/>
    <lineage>
        <taxon>Eukaryota</taxon>
        <taxon>Viridiplantae</taxon>
        <taxon>Streptophyta</taxon>
        <taxon>Embryophyta</taxon>
        <taxon>Tracheophyta</taxon>
        <taxon>Spermatophyta</taxon>
        <taxon>Magnoliopsida</taxon>
        <taxon>eudicotyledons</taxon>
        <taxon>Gunneridae</taxon>
        <taxon>Pentapetalae</taxon>
        <taxon>rosids</taxon>
        <taxon>fabids</taxon>
        <taxon>Fabales</taxon>
        <taxon>Fabaceae</taxon>
        <taxon>Papilionoideae</taxon>
        <taxon>50 kb inversion clade</taxon>
        <taxon>NPAAA clade</taxon>
        <taxon>Hologalegina</taxon>
        <taxon>IRL clade</taxon>
        <taxon>Trifolieae</taxon>
        <taxon>Trifolium</taxon>
    </lineage>
</organism>
<protein>
    <submittedName>
        <fullName evidence="2">Uncharacterized protein</fullName>
    </submittedName>
</protein>
<dbReference type="AlphaFoldDB" id="A0A2K3N2W9"/>
<sequence length="220" mass="26100">MIVGQKHREVLIRNMVETLERRSRERKMILQILGNKDHEEDRSMEEGSKVEAKYHFEKMRWRTKKAFNLIEVTEGVVGWLFNNESFGSFKFYSKYPPLEPPEQLQFQYHRLYHLARVLQLCEEQIVGCTQTDLRRALPNQEALALMSQANVRKRKCGLFTELNKIQNQVIRDKAYLLQQQGCLVFWQKVPPKTEHLIPGMFFCFMPCLVIILQVMRPRGI</sequence>
<dbReference type="EMBL" id="ASHM01015513">
    <property type="protein sequence ID" value="PNX97401.1"/>
    <property type="molecule type" value="Genomic_DNA"/>
</dbReference>
<keyword evidence="1" id="KW-0812">Transmembrane</keyword>
<accession>A0A2K3N2W9</accession>
<comment type="caution">
    <text evidence="2">The sequence shown here is derived from an EMBL/GenBank/DDBJ whole genome shotgun (WGS) entry which is preliminary data.</text>
</comment>
<keyword evidence="1" id="KW-0472">Membrane</keyword>
<proteinExistence type="predicted"/>
<dbReference type="Proteomes" id="UP000236291">
    <property type="component" value="Unassembled WGS sequence"/>
</dbReference>
<reference evidence="2 3" key="1">
    <citation type="journal article" date="2014" name="Am. J. Bot.">
        <title>Genome assembly and annotation for red clover (Trifolium pratense; Fabaceae).</title>
        <authorList>
            <person name="Istvanek J."/>
            <person name="Jaros M."/>
            <person name="Krenek A."/>
            <person name="Repkova J."/>
        </authorList>
    </citation>
    <scope>NUCLEOTIDE SEQUENCE [LARGE SCALE GENOMIC DNA]</scope>
    <source>
        <strain evidence="3">cv. Tatra</strain>
        <tissue evidence="2">Young leaves</tissue>
    </source>
</reference>
<evidence type="ECO:0000256" key="1">
    <source>
        <dbReference type="SAM" id="Phobius"/>
    </source>
</evidence>
<keyword evidence="1" id="KW-1133">Transmembrane helix</keyword>
<gene>
    <name evidence="2" type="ORF">L195_g020630</name>
</gene>
<name>A0A2K3N2W9_TRIPR</name>
<evidence type="ECO:0000313" key="3">
    <source>
        <dbReference type="Proteomes" id="UP000236291"/>
    </source>
</evidence>